<protein>
    <submittedName>
        <fullName evidence="2">Uncharacterized protein</fullName>
    </submittedName>
</protein>
<accession>A0A0M9WG84</accession>
<evidence type="ECO:0000256" key="1">
    <source>
        <dbReference type="SAM" id="MobiDB-lite"/>
    </source>
</evidence>
<dbReference type="AlphaFoldDB" id="A0A0M9WG84"/>
<proteinExistence type="predicted"/>
<feature type="compositionally biased region" description="Polar residues" evidence="1">
    <location>
        <begin position="56"/>
        <end position="76"/>
    </location>
</feature>
<evidence type="ECO:0000313" key="3">
    <source>
        <dbReference type="Proteomes" id="UP000037696"/>
    </source>
</evidence>
<gene>
    <name evidence="2" type="ORF">ACN38_g5386</name>
</gene>
<comment type="caution">
    <text evidence="2">The sequence shown here is derived from an EMBL/GenBank/DDBJ whole genome shotgun (WGS) entry which is preliminary data.</text>
</comment>
<name>A0A0M9WG84_9EURO</name>
<evidence type="ECO:0000313" key="2">
    <source>
        <dbReference type="EMBL" id="KOS43685.1"/>
    </source>
</evidence>
<keyword evidence="3" id="KW-1185">Reference proteome</keyword>
<feature type="region of interest" description="Disordered" evidence="1">
    <location>
        <begin position="1"/>
        <end position="76"/>
    </location>
</feature>
<reference evidence="2 3" key="1">
    <citation type="submission" date="2015-08" db="EMBL/GenBank/DDBJ databases">
        <title>Genome sequencing of Penicillium nordicum.</title>
        <authorList>
            <person name="Nguyen H.D."/>
            <person name="Seifert K.A."/>
        </authorList>
    </citation>
    <scope>NUCLEOTIDE SEQUENCE [LARGE SCALE GENOMIC DNA]</scope>
    <source>
        <strain evidence="2 3">DAOMC 185683</strain>
    </source>
</reference>
<feature type="compositionally biased region" description="Basic residues" evidence="1">
    <location>
        <begin position="19"/>
        <end position="29"/>
    </location>
</feature>
<dbReference type="Proteomes" id="UP000037696">
    <property type="component" value="Unassembled WGS sequence"/>
</dbReference>
<organism evidence="2 3">
    <name type="scientific">Penicillium nordicum</name>
    <dbReference type="NCBI Taxonomy" id="229535"/>
    <lineage>
        <taxon>Eukaryota</taxon>
        <taxon>Fungi</taxon>
        <taxon>Dikarya</taxon>
        <taxon>Ascomycota</taxon>
        <taxon>Pezizomycotina</taxon>
        <taxon>Eurotiomycetes</taxon>
        <taxon>Eurotiomycetidae</taxon>
        <taxon>Eurotiales</taxon>
        <taxon>Aspergillaceae</taxon>
        <taxon>Penicillium</taxon>
    </lineage>
</organism>
<sequence length="95" mass="10343">MRPRYCAGASSPTVDRYASHPKTHNKSPSRKLADGKGGCLEDSSNHEDQAGAPYRPTTTKSIGSETSSNRANQSTTTCEGCHHFLFTRAKNMAER</sequence>
<dbReference type="EMBL" id="LHQQ01000075">
    <property type="protein sequence ID" value="KOS43685.1"/>
    <property type="molecule type" value="Genomic_DNA"/>
</dbReference>